<evidence type="ECO:0000313" key="1">
    <source>
        <dbReference type="Ensembl" id="ENSCINP00000019132.3"/>
    </source>
</evidence>
<protein>
    <submittedName>
        <fullName evidence="1">Uncharacterized LOC100185563</fullName>
    </submittedName>
</protein>
<dbReference type="EMBL" id="EAAA01001040">
    <property type="status" value="NOT_ANNOTATED_CDS"/>
    <property type="molecule type" value="Genomic_DNA"/>
</dbReference>
<dbReference type="Proteomes" id="UP000008144">
    <property type="component" value="Chromosome 12"/>
</dbReference>
<name>F6U9M5_CIOIN</name>
<organism evidence="1 2">
    <name type="scientific">Ciona intestinalis</name>
    <name type="common">Transparent sea squirt</name>
    <name type="synonym">Ascidia intestinalis</name>
    <dbReference type="NCBI Taxonomy" id="7719"/>
    <lineage>
        <taxon>Eukaryota</taxon>
        <taxon>Metazoa</taxon>
        <taxon>Chordata</taxon>
        <taxon>Tunicata</taxon>
        <taxon>Ascidiacea</taxon>
        <taxon>Phlebobranchia</taxon>
        <taxon>Cionidae</taxon>
        <taxon>Ciona</taxon>
    </lineage>
</organism>
<keyword evidence="2" id="KW-1185">Reference proteome</keyword>
<reference evidence="1" key="2">
    <citation type="journal article" date="2008" name="Genome Biol.">
        <title>Improved genome assembly and evidence-based global gene model set for the chordate Ciona intestinalis: new insight into intron and operon populations.</title>
        <authorList>
            <person name="Satou Y."/>
            <person name="Mineta K."/>
            <person name="Ogasawara M."/>
            <person name="Sasakura Y."/>
            <person name="Shoguchi E."/>
            <person name="Ueno K."/>
            <person name="Yamada L."/>
            <person name="Matsumoto J."/>
            <person name="Wasserscheid J."/>
            <person name="Dewar K."/>
            <person name="Wiley G.B."/>
            <person name="Macmil S.L."/>
            <person name="Roe B.A."/>
            <person name="Zeller R.W."/>
            <person name="Hastings K.E."/>
            <person name="Lemaire P."/>
            <person name="Lindquist E."/>
            <person name="Endo T."/>
            <person name="Hotta K."/>
            <person name="Inaba K."/>
        </authorList>
    </citation>
    <scope>NUCLEOTIDE SEQUENCE [LARGE SCALE GENOMIC DNA]</scope>
    <source>
        <strain evidence="1">wild type</strain>
    </source>
</reference>
<dbReference type="KEGG" id="cin:100185563"/>
<gene>
    <name evidence="1" type="primary">LOC100185563</name>
</gene>
<reference evidence="1" key="4">
    <citation type="submission" date="2025-09" db="UniProtKB">
        <authorList>
            <consortium name="Ensembl"/>
        </authorList>
    </citation>
    <scope>IDENTIFICATION</scope>
</reference>
<accession>F6U9M5</accession>
<reference evidence="1" key="3">
    <citation type="submission" date="2025-08" db="UniProtKB">
        <authorList>
            <consortium name="Ensembl"/>
        </authorList>
    </citation>
    <scope>IDENTIFICATION</scope>
</reference>
<proteinExistence type="predicted"/>
<sequence length="107" mass="11924">MSSQGAVKTQVVACIFCIMVIASAVPVSRINLEKNNGVEVCPVIWARSQLPGSRYLLRPMCRYDGSFPSALNFQDLQNSGRFACKTVYAKHYRGEIIENGCKLFKTM</sequence>
<dbReference type="InParanoid" id="F6U9M5"/>
<reference evidence="2" key="1">
    <citation type="journal article" date="2002" name="Science">
        <title>The draft genome of Ciona intestinalis: insights into chordate and vertebrate origins.</title>
        <authorList>
            <person name="Dehal P."/>
            <person name="Satou Y."/>
            <person name="Campbell R.K."/>
            <person name="Chapman J."/>
            <person name="Degnan B."/>
            <person name="De Tomaso A."/>
            <person name="Davidson B."/>
            <person name="Di Gregorio A."/>
            <person name="Gelpke M."/>
            <person name="Goodstein D.M."/>
            <person name="Harafuji N."/>
            <person name="Hastings K.E."/>
            <person name="Ho I."/>
            <person name="Hotta K."/>
            <person name="Huang W."/>
            <person name="Kawashima T."/>
            <person name="Lemaire P."/>
            <person name="Martinez D."/>
            <person name="Meinertzhagen I.A."/>
            <person name="Necula S."/>
            <person name="Nonaka M."/>
            <person name="Putnam N."/>
            <person name="Rash S."/>
            <person name="Saiga H."/>
            <person name="Satake M."/>
            <person name="Terry A."/>
            <person name="Yamada L."/>
            <person name="Wang H.G."/>
            <person name="Awazu S."/>
            <person name="Azumi K."/>
            <person name="Boore J."/>
            <person name="Branno M."/>
            <person name="Chin-Bow S."/>
            <person name="DeSantis R."/>
            <person name="Doyle S."/>
            <person name="Francino P."/>
            <person name="Keys D.N."/>
            <person name="Haga S."/>
            <person name="Hayashi H."/>
            <person name="Hino K."/>
            <person name="Imai K.S."/>
            <person name="Inaba K."/>
            <person name="Kano S."/>
            <person name="Kobayashi K."/>
            <person name="Kobayashi M."/>
            <person name="Lee B.I."/>
            <person name="Makabe K.W."/>
            <person name="Manohar C."/>
            <person name="Matassi G."/>
            <person name="Medina M."/>
            <person name="Mochizuki Y."/>
            <person name="Mount S."/>
            <person name="Morishita T."/>
            <person name="Miura S."/>
            <person name="Nakayama A."/>
            <person name="Nishizaka S."/>
            <person name="Nomoto H."/>
            <person name="Ohta F."/>
            <person name="Oishi K."/>
            <person name="Rigoutsos I."/>
            <person name="Sano M."/>
            <person name="Sasaki A."/>
            <person name="Sasakura Y."/>
            <person name="Shoguchi E."/>
            <person name="Shin-i T."/>
            <person name="Spagnuolo A."/>
            <person name="Stainier D."/>
            <person name="Suzuki M.M."/>
            <person name="Tassy O."/>
            <person name="Takatori N."/>
            <person name="Tokuoka M."/>
            <person name="Yagi K."/>
            <person name="Yoshizaki F."/>
            <person name="Wada S."/>
            <person name="Zhang C."/>
            <person name="Hyatt P.D."/>
            <person name="Larimer F."/>
            <person name="Detter C."/>
            <person name="Doggett N."/>
            <person name="Glavina T."/>
            <person name="Hawkins T."/>
            <person name="Richardson P."/>
            <person name="Lucas S."/>
            <person name="Kohara Y."/>
            <person name="Levine M."/>
            <person name="Satoh N."/>
            <person name="Rokhsar D.S."/>
        </authorList>
    </citation>
    <scope>NUCLEOTIDE SEQUENCE [LARGE SCALE GENOMIC DNA]</scope>
</reference>
<evidence type="ECO:0000313" key="2">
    <source>
        <dbReference type="Proteomes" id="UP000008144"/>
    </source>
</evidence>
<dbReference type="HOGENOM" id="CLU_2209076_0_0_1"/>
<accession>A0A1W2WPF4</accession>
<dbReference type="RefSeq" id="XP_002131401.1">
    <property type="nucleotide sequence ID" value="XM_002131365.3"/>
</dbReference>
<dbReference type="Ensembl" id="ENSCINT00000019132.3">
    <property type="protein sequence ID" value="ENSCINP00000019132.3"/>
    <property type="gene ID" value="ENSCING00000009405.3"/>
</dbReference>
<dbReference type="AlphaFoldDB" id="F6U9M5"/>
<dbReference type="GeneID" id="100185563"/>